<keyword evidence="6" id="KW-1185">Reference proteome</keyword>
<evidence type="ECO:0000256" key="1">
    <source>
        <dbReference type="ARBA" id="ARBA00006625"/>
    </source>
</evidence>
<dbReference type="PROSITE" id="PS51257">
    <property type="entry name" value="PROKAR_LIPOPROTEIN"/>
    <property type="match status" value="1"/>
</dbReference>
<sequence>MKKSILAFATAAVLAGAISNTATACSYFNFEATDGNQYIGRTNELPNQTDEHFVVVPRGFEMRDSTTTHGFVGIRHGDTEMISSGLNEHGVSIEALGYWAGEYADMPISEADATSLSIVSTLLGQAKSTDEAVEIVENLVVAYEDMKQFNGVKVAFHYAINDGKRAVVVEHEDGGKPMVYENTIGVMTNDPSFPQQIETAKQAIKLVNSRQDDDKAVFPGFDTESVGRLERLAAQNASYNLASNMKANDARDEGVNRAWSMVNNAEIVAGTMYWDFLAPEPQIIAYGNVVDIADKAYYFCTYDNPMIRKVDLDDINFATASYSATAIYGTEPTFVEVLTH</sequence>
<reference evidence="5 6" key="1">
    <citation type="submission" date="2018-09" db="EMBL/GenBank/DDBJ databases">
        <authorList>
            <person name="Wang Z."/>
        </authorList>
    </citation>
    <scope>NUCLEOTIDE SEQUENCE [LARGE SCALE GENOMIC DNA]</scope>
    <source>
        <strain evidence="5 6">ALS 81</strain>
    </source>
</reference>
<gene>
    <name evidence="5" type="ORF">DBZ36_04755</name>
</gene>
<evidence type="ECO:0000256" key="2">
    <source>
        <dbReference type="ARBA" id="ARBA00022801"/>
    </source>
</evidence>
<keyword evidence="2 5" id="KW-0378">Hydrolase</keyword>
<feature type="domain" description="Choloylglycine hydrolase/NAAA C-terminal" evidence="4">
    <location>
        <begin position="25"/>
        <end position="318"/>
    </location>
</feature>
<dbReference type="OrthoDB" id="9794717at2"/>
<dbReference type="PANTHER" id="PTHR35527">
    <property type="entry name" value="CHOLOYLGLYCINE HYDROLASE"/>
    <property type="match status" value="1"/>
</dbReference>
<protein>
    <submittedName>
        <fullName evidence="5">Linear amide C-N hydrolase</fullName>
    </submittedName>
</protein>
<dbReference type="Gene3D" id="3.60.60.10">
    <property type="entry name" value="Penicillin V Acylase, Chain A"/>
    <property type="match status" value="1"/>
</dbReference>
<dbReference type="InterPro" id="IPR029132">
    <property type="entry name" value="CBAH/NAAA_C"/>
</dbReference>
<evidence type="ECO:0000313" key="5">
    <source>
        <dbReference type="EMBL" id="RKF19771.1"/>
    </source>
</evidence>
<evidence type="ECO:0000256" key="3">
    <source>
        <dbReference type="SAM" id="SignalP"/>
    </source>
</evidence>
<evidence type="ECO:0000259" key="4">
    <source>
        <dbReference type="Pfam" id="PF02275"/>
    </source>
</evidence>
<feature type="signal peptide" evidence="3">
    <location>
        <begin position="1"/>
        <end position="24"/>
    </location>
</feature>
<dbReference type="InterPro" id="IPR052193">
    <property type="entry name" value="Peptidase_C59"/>
</dbReference>
<dbReference type="InterPro" id="IPR029055">
    <property type="entry name" value="Ntn_hydrolases_N"/>
</dbReference>
<dbReference type="AlphaFoldDB" id="A0A420EGD2"/>
<organism evidence="5 6">
    <name type="scientific">Alginatibacterium sediminis</name>
    <dbReference type="NCBI Taxonomy" id="2164068"/>
    <lineage>
        <taxon>Bacteria</taxon>
        <taxon>Pseudomonadati</taxon>
        <taxon>Pseudomonadota</taxon>
        <taxon>Gammaproteobacteria</taxon>
        <taxon>Alteromonadales</taxon>
        <taxon>Alteromonadaceae</taxon>
        <taxon>Alginatibacterium</taxon>
    </lineage>
</organism>
<dbReference type="Pfam" id="PF02275">
    <property type="entry name" value="CBAH"/>
    <property type="match status" value="1"/>
</dbReference>
<feature type="chain" id="PRO_5019554959" evidence="3">
    <location>
        <begin position="25"/>
        <end position="340"/>
    </location>
</feature>
<dbReference type="SUPFAM" id="SSF56235">
    <property type="entry name" value="N-terminal nucleophile aminohydrolases (Ntn hydrolases)"/>
    <property type="match status" value="1"/>
</dbReference>
<dbReference type="EMBL" id="RAQO01000004">
    <property type="protein sequence ID" value="RKF19771.1"/>
    <property type="molecule type" value="Genomic_DNA"/>
</dbReference>
<keyword evidence="3" id="KW-0732">Signal</keyword>
<comment type="caution">
    <text evidence="5">The sequence shown here is derived from an EMBL/GenBank/DDBJ whole genome shotgun (WGS) entry which is preliminary data.</text>
</comment>
<dbReference type="GO" id="GO:0016787">
    <property type="term" value="F:hydrolase activity"/>
    <property type="evidence" value="ECO:0007669"/>
    <property type="project" value="UniProtKB-KW"/>
</dbReference>
<dbReference type="PANTHER" id="PTHR35527:SF2">
    <property type="entry name" value="HYDROLASE"/>
    <property type="match status" value="1"/>
</dbReference>
<proteinExistence type="inferred from homology"/>
<dbReference type="Proteomes" id="UP000286482">
    <property type="component" value="Unassembled WGS sequence"/>
</dbReference>
<dbReference type="RefSeq" id="WP_120353776.1">
    <property type="nucleotide sequence ID" value="NZ_RAQO01000004.1"/>
</dbReference>
<comment type="similarity">
    <text evidence="1">Belongs to the peptidase C59 family.</text>
</comment>
<evidence type="ECO:0000313" key="6">
    <source>
        <dbReference type="Proteomes" id="UP000286482"/>
    </source>
</evidence>
<name>A0A420EGD2_9ALTE</name>
<accession>A0A420EGD2</accession>